<accession>A0A1S3YZK3</accession>
<gene>
    <name evidence="1" type="primary">LOC107781435</name>
</gene>
<dbReference type="OMA" id="ESKPREH"/>
<dbReference type="CDD" id="cd00303">
    <property type="entry name" value="retropepsin_like"/>
    <property type="match status" value="1"/>
</dbReference>
<organism evidence="1">
    <name type="scientific">Nicotiana tabacum</name>
    <name type="common">Common tobacco</name>
    <dbReference type="NCBI Taxonomy" id="4097"/>
    <lineage>
        <taxon>Eukaryota</taxon>
        <taxon>Viridiplantae</taxon>
        <taxon>Streptophyta</taxon>
        <taxon>Embryophyta</taxon>
        <taxon>Tracheophyta</taxon>
        <taxon>Spermatophyta</taxon>
        <taxon>Magnoliopsida</taxon>
        <taxon>eudicotyledons</taxon>
        <taxon>Gunneridae</taxon>
        <taxon>Pentapetalae</taxon>
        <taxon>asterids</taxon>
        <taxon>lamiids</taxon>
        <taxon>Solanales</taxon>
        <taxon>Solanaceae</taxon>
        <taxon>Nicotianoideae</taxon>
        <taxon>Nicotianeae</taxon>
        <taxon>Nicotiana</taxon>
    </lineage>
</organism>
<name>A0A1S3YZK3_TOBAC</name>
<protein>
    <recommendedName>
        <fullName evidence="2">Aspartic peptidase DDI1-type domain-containing protein</fullName>
    </recommendedName>
</protein>
<sequence>MEDLIKAFINKTDEMLETHGPAIREQGTTIQNLERQVEKLANLLSERVPGILPPDTERNPKETIKEVSLRSGHVLEDPKAKQKDELIEGQVEIVEEQNNSNIQEGEVMVDDVYAKFLKEILSNKRKVKETSVVKLTEHCSAILQNSLPQKCGDPGSFTIPCSLGNIKFKNSLCDLGTSINLMPLSIFKKLKGEIGEIRLIHVSLQLADQTAIIPEGIVEDVLVRVDKSFFPVDFIMINM</sequence>
<evidence type="ECO:0008006" key="2">
    <source>
        <dbReference type="Google" id="ProtNLM"/>
    </source>
</evidence>
<dbReference type="PANTHER" id="PTHR33067">
    <property type="entry name" value="RNA-DIRECTED DNA POLYMERASE-RELATED"/>
    <property type="match status" value="1"/>
</dbReference>
<evidence type="ECO:0000313" key="1">
    <source>
        <dbReference type="RefSeq" id="XP_016457624.1"/>
    </source>
</evidence>
<dbReference type="Gene3D" id="2.40.70.10">
    <property type="entry name" value="Acid Proteases"/>
    <property type="match status" value="1"/>
</dbReference>
<dbReference type="AlphaFoldDB" id="A0A1S3YZK3"/>
<dbReference type="PANTHER" id="PTHR33067:SF31">
    <property type="entry name" value="RNA-DIRECTED DNA POLYMERASE"/>
    <property type="match status" value="1"/>
</dbReference>
<dbReference type="OrthoDB" id="1223696at2759"/>
<dbReference type="InterPro" id="IPR021109">
    <property type="entry name" value="Peptidase_aspartic_dom_sf"/>
</dbReference>
<dbReference type="KEGG" id="nta:107781435"/>
<reference evidence="1" key="1">
    <citation type="submission" date="2025-08" db="UniProtKB">
        <authorList>
            <consortium name="RefSeq"/>
        </authorList>
    </citation>
    <scope>IDENTIFICATION</scope>
</reference>
<proteinExistence type="predicted"/>
<dbReference type="PaxDb" id="4097-A0A1S3YZK3"/>
<dbReference type="RefSeq" id="XP_016457624.1">
    <property type="nucleotide sequence ID" value="XM_016602138.1"/>
</dbReference>